<protein>
    <submittedName>
        <fullName evidence="12">Response regulator</fullName>
    </submittedName>
</protein>
<dbReference type="InterPro" id="IPR001789">
    <property type="entry name" value="Sig_transdc_resp-reg_receiver"/>
</dbReference>
<dbReference type="InterPro" id="IPR036388">
    <property type="entry name" value="WH-like_DNA-bd_sf"/>
</dbReference>
<evidence type="ECO:0000256" key="2">
    <source>
        <dbReference type="ARBA" id="ARBA00022490"/>
    </source>
</evidence>
<evidence type="ECO:0000259" key="11">
    <source>
        <dbReference type="PROSITE" id="PS51755"/>
    </source>
</evidence>
<evidence type="ECO:0000256" key="5">
    <source>
        <dbReference type="ARBA" id="ARBA00023015"/>
    </source>
</evidence>
<keyword evidence="3 8" id="KW-0597">Phosphoprotein</keyword>
<evidence type="ECO:0000256" key="6">
    <source>
        <dbReference type="ARBA" id="ARBA00023125"/>
    </source>
</evidence>
<name>A0A9X2G1J7_9GAMM</name>
<dbReference type="GO" id="GO:0000156">
    <property type="term" value="F:phosphorelay response regulator activity"/>
    <property type="evidence" value="ECO:0007669"/>
    <property type="project" value="TreeGrafter"/>
</dbReference>
<keyword evidence="6 9" id="KW-0238">DNA-binding</keyword>
<dbReference type="CDD" id="cd17620">
    <property type="entry name" value="REC_OmpR_KdpE-like"/>
    <property type="match status" value="1"/>
</dbReference>
<organism evidence="12 13">
    <name type="scientific">Idiomarina rhizosphaerae</name>
    <dbReference type="NCBI Taxonomy" id="2961572"/>
    <lineage>
        <taxon>Bacteria</taxon>
        <taxon>Pseudomonadati</taxon>
        <taxon>Pseudomonadota</taxon>
        <taxon>Gammaproteobacteria</taxon>
        <taxon>Alteromonadales</taxon>
        <taxon>Idiomarinaceae</taxon>
        <taxon>Idiomarina</taxon>
    </lineage>
</organism>
<accession>A0A9X2G1J7</accession>
<dbReference type="InterPro" id="IPR011006">
    <property type="entry name" value="CheY-like_superfamily"/>
</dbReference>
<evidence type="ECO:0000313" key="13">
    <source>
        <dbReference type="Proteomes" id="UP001139474"/>
    </source>
</evidence>
<feature type="modified residue" description="4-aspartylphosphate" evidence="8">
    <location>
        <position position="53"/>
    </location>
</feature>
<sequence length="227" mass="25521">MATKIVVIDDEKQIRRMLKIALSSAGHEVTEAENGTDGLSCVARQQPDLVILDLGLPDIDGKQVLKEIREWSPVPVIVLSVRNQDQEKIIALDYGAQDYVTKPFSVEELLARVRANLRDHLQADTSPLLEIDDLSFDLSRRIVTKSGQPVELTPKEYAVISRLVKQPNCVVTQSQLLSEIWGPSHKEDTHYLRIVISHLRQKLGDDPTEPKYLRTEAGIGYRFCVDG</sequence>
<dbReference type="PROSITE" id="PS50110">
    <property type="entry name" value="RESPONSE_REGULATORY"/>
    <property type="match status" value="1"/>
</dbReference>
<dbReference type="Gene3D" id="3.40.50.2300">
    <property type="match status" value="1"/>
</dbReference>
<keyword evidence="7" id="KW-0804">Transcription</keyword>
<dbReference type="GO" id="GO:0042802">
    <property type="term" value="F:identical protein binding"/>
    <property type="evidence" value="ECO:0007669"/>
    <property type="project" value="UniProtKB-ARBA"/>
</dbReference>
<dbReference type="PROSITE" id="PS51755">
    <property type="entry name" value="OMPR_PHOB"/>
    <property type="match status" value="1"/>
</dbReference>
<gene>
    <name evidence="12" type="ORF">NJR55_01555</name>
</gene>
<dbReference type="CDD" id="cd00383">
    <property type="entry name" value="trans_reg_C"/>
    <property type="match status" value="1"/>
</dbReference>
<evidence type="ECO:0000256" key="9">
    <source>
        <dbReference type="PROSITE-ProRule" id="PRU01091"/>
    </source>
</evidence>
<evidence type="ECO:0000313" key="12">
    <source>
        <dbReference type="EMBL" id="MCP1338268.1"/>
    </source>
</evidence>
<feature type="domain" description="OmpR/PhoB-type" evidence="11">
    <location>
        <begin position="126"/>
        <end position="225"/>
    </location>
</feature>
<dbReference type="SMART" id="SM00862">
    <property type="entry name" value="Trans_reg_C"/>
    <property type="match status" value="1"/>
</dbReference>
<dbReference type="RefSeq" id="WP_253617240.1">
    <property type="nucleotide sequence ID" value="NZ_JAMZDE010000001.1"/>
</dbReference>
<keyword evidence="5" id="KW-0805">Transcription regulation</keyword>
<evidence type="ECO:0000256" key="1">
    <source>
        <dbReference type="ARBA" id="ARBA00004496"/>
    </source>
</evidence>
<feature type="domain" description="Response regulatory" evidence="10">
    <location>
        <begin position="4"/>
        <end position="117"/>
    </location>
</feature>
<evidence type="ECO:0000256" key="7">
    <source>
        <dbReference type="ARBA" id="ARBA00023163"/>
    </source>
</evidence>
<evidence type="ECO:0000256" key="8">
    <source>
        <dbReference type="PROSITE-ProRule" id="PRU00169"/>
    </source>
</evidence>
<dbReference type="EMBL" id="JAMZDE010000001">
    <property type="protein sequence ID" value="MCP1338268.1"/>
    <property type="molecule type" value="Genomic_DNA"/>
</dbReference>
<dbReference type="Gene3D" id="1.10.10.10">
    <property type="entry name" value="Winged helix-like DNA-binding domain superfamily/Winged helix DNA-binding domain"/>
    <property type="match status" value="1"/>
</dbReference>
<dbReference type="Gene3D" id="6.10.250.690">
    <property type="match status" value="1"/>
</dbReference>
<comment type="subcellular location">
    <subcellularLocation>
        <location evidence="1">Cytoplasm</location>
    </subcellularLocation>
</comment>
<dbReference type="InterPro" id="IPR039420">
    <property type="entry name" value="WalR-like"/>
</dbReference>
<dbReference type="PANTHER" id="PTHR48111:SF50">
    <property type="entry name" value="KDP OPERON TRANSCRIPTIONAL REGULATORY PROTEIN KDPE"/>
    <property type="match status" value="1"/>
</dbReference>
<dbReference type="SMART" id="SM00448">
    <property type="entry name" value="REC"/>
    <property type="match status" value="1"/>
</dbReference>
<keyword evidence="4" id="KW-0902">Two-component regulatory system</keyword>
<dbReference type="GO" id="GO:0045893">
    <property type="term" value="P:positive regulation of DNA-templated transcription"/>
    <property type="evidence" value="ECO:0007669"/>
    <property type="project" value="UniProtKB-ARBA"/>
</dbReference>
<keyword evidence="2" id="KW-0963">Cytoplasm</keyword>
<dbReference type="GO" id="GO:0005829">
    <property type="term" value="C:cytosol"/>
    <property type="evidence" value="ECO:0007669"/>
    <property type="project" value="TreeGrafter"/>
</dbReference>
<evidence type="ECO:0000256" key="3">
    <source>
        <dbReference type="ARBA" id="ARBA00022553"/>
    </source>
</evidence>
<proteinExistence type="predicted"/>
<dbReference type="Pfam" id="PF00486">
    <property type="entry name" value="Trans_reg_C"/>
    <property type="match status" value="1"/>
</dbReference>
<dbReference type="GO" id="GO:0000987">
    <property type="term" value="F:cis-regulatory region sequence-specific DNA binding"/>
    <property type="evidence" value="ECO:0007669"/>
    <property type="project" value="UniProtKB-ARBA"/>
</dbReference>
<dbReference type="SUPFAM" id="SSF52172">
    <property type="entry name" value="CheY-like"/>
    <property type="match status" value="1"/>
</dbReference>
<comment type="caution">
    <text evidence="12">The sequence shown here is derived from an EMBL/GenBank/DDBJ whole genome shotgun (WGS) entry which is preliminary data.</text>
</comment>
<dbReference type="Pfam" id="PF00072">
    <property type="entry name" value="Response_reg"/>
    <property type="match status" value="1"/>
</dbReference>
<dbReference type="FunFam" id="3.40.50.2300:FF:000021">
    <property type="entry name" value="Two-component system response regulator KdpE"/>
    <property type="match status" value="1"/>
</dbReference>
<dbReference type="GO" id="GO:0032993">
    <property type="term" value="C:protein-DNA complex"/>
    <property type="evidence" value="ECO:0007669"/>
    <property type="project" value="TreeGrafter"/>
</dbReference>
<evidence type="ECO:0000259" key="10">
    <source>
        <dbReference type="PROSITE" id="PS50110"/>
    </source>
</evidence>
<dbReference type="AlphaFoldDB" id="A0A9X2G1J7"/>
<dbReference type="PANTHER" id="PTHR48111">
    <property type="entry name" value="REGULATOR OF RPOS"/>
    <property type="match status" value="1"/>
</dbReference>
<evidence type="ECO:0000256" key="4">
    <source>
        <dbReference type="ARBA" id="ARBA00023012"/>
    </source>
</evidence>
<feature type="DNA-binding region" description="OmpR/PhoB-type" evidence="9">
    <location>
        <begin position="126"/>
        <end position="225"/>
    </location>
</feature>
<dbReference type="Proteomes" id="UP001139474">
    <property type="component" value="Unassembled WGS sequence"/>
</dbReference>
<reference evidence="12" key="1">
    <citation type="submission" date="2022-06" db="EMBL/GenBank/DDBJ databases">
        <title>Idiomarina rhizosphaerae M1R2S28.</title>
        <authorList>
            <person name="Sun J.-Q."/>
            <person name="Li L.-F."/>
        </authorList>
    </citation>
    <scope>NUCLEOTIDE SEQUENCE</scope>
    <source>
        <strain evidence="12">M1R2S28</strain>
    </source>
</reference>
<keyword evidence="13" id="KW-1185">Reference proteome</keyword>
<dbReference type="InterPro" id="IPR001867">
    <property type="entry name" value="OmpR/PhoB-type_DNA-bd"/>
</dbReference>